<feature type="active site" description="Proton donor/acceptor" evidence="6">
    <location>
        <position position="164"/>
    </location>
</feature>
<dbReference type="EMBL" id="JADEXS010000208">
    <property type="protein sequence ID" value="MBE9023912.1"/>
    <property type="molecule type" value="Genomic_DNA"/>
</dbReference>
<evidence type="ECO:0000259" key="9">
    <source>
        <dbReference type="Pfam" id="PF24827"/>
    </source>
</evidence>
<proteinExistence type="inferred from homology"/>
<comment type="catalytic activity">
    <reaction evidence="5">
        <text>an N-acyl-L-aspartate + H2O = a carboxylate + L-aspartate</text>
        <dbReference type="Rhea" id="RHEA:10872"/>
        <dbReference type="ChEBI" id="CHEBI:15377"/>
        <dbReference type="ChEBI" id="CHEBI:29067"/>
        <dbReference type="ChEBI" id="CHEBI:29991"/>
        <dbReference type="ChEBI" id="CHEBI:58497"/>
        <dbReference type="EC" id="3.5.1.15"/>
    </reaction>
</comment>
<evidence type="ECO:0000256" key="6">
    <source>
        <dbReference type="PIRSR" id="PIRSR018001-1"/>
    </source>
</evidence>
<evidence type="ECO:0000259" key="8">
    <source>
        <dbReference type="Pfam" id="PF04952"/>
    </source>
</evidence>
<feature type="binding site" evidence="5 7">
    <location>
        <position position="14"/>
    </location>
    <ligand>
        <name>Zn(2+)</name>
        <dbReference type="ChEBI" id="CHEBI:29105"/>
    </ligand>
</feature>
<keyword evidence="2 5" id="KW-0479">Metal-binding</keyword>
<dbReference type="GO" id="GO:0005829">
    <property type="term" value="C:cytosol"/>
    <property type="evidence" value="ECO:0007669"/>
    <property type="project" value="TreeGrafter"/>
</dbReference>
<dbReference type="Pfam" id="PF24827">
    <property type="entry name" value="AstE_AspA_cat"/>
    <property type="match status" value="1"/>
</dbReference>
<sequence>MSQIERVAIVGGTHGNELTGVHLVKKFQQHPNLINKQSLETLVLLGNAKAITEGKRYIDKDLNRCFSNQDLQNPNLLSYEDKRAKEIKQILQPQNQSFADVIIDLHSTTANMGLSLIFCEMHPLLLSLAAYLSSINPLVRVCINPQSKEGGFLRSLCELGFVIEVGAVAQNVLNAELFQQTEQLIYAILDYFEWCNQGNIPQINSSLTLYQYISTIDYPRDERGEIQAMIHPHVQFRDYHPLNPGEPIFLTFAGKNILYEGVSTVYPIFINEAAYYEKGIAMHLTQKQQKVV</sequence>
<evidence type="ECO:0000256" key="3">
    <source>
        <dbReference type="ARBA" id="ARBA00022801"/>
    </source>
</evidence>
<dbReference type="SUPFAM" id="SSF53187">
    <property type="entry name" value="Zn-dependent exopeptidases"/>
    <property type="match status" value="1"/>
</dbReference>
<organism evidence="10 11">
    <name type="scientific">Desmonostoc muscorum LEGE 12446</name>
    <dbReference type="NCBI Taxonomy" id="1828758"/>
    <lineage>
        <taxon>Bacteria</taxon>
        <taxon>Bacillati</taxon>
        <taxon>Cyanobacteriota</taxon>
        <taxon>Cyanophyceae</taxon>
        <taxon>Nostocales</taxon>
        <taxon>Nostocaceae</taxon>
        <taxon>Desmonostoc</taxon>
    </lineage>
</organism>
<dbReference type="AlphaFoldDB" id="A0A8J7D129"/>
<dbReference type="GO" id="GO:0008270">
    <property type="term" value="F:zinc ion binding"/>
    <property type="evidence" value="ECO:0007669"/>
    <property type="project" value="UniProtKB-UniRule"/>
</dbReference>
<dbReference type="GO" id="GO:0019807">
    <property type="term" value="F:aspartoacylase activity"/>
    <property type="evidence" value="ECO:0007669"/>
    <property type="project" value="UniProtKB-UniRule"/>
</dbReference>
<dbReference type="InterPro" id="IPR007036">
    <property type="entry name" value="Aste_AspA_hybrid_dom"/>
</dbReference>
<dbReference type="NCBIfam" id="NF002601">
    <property type="entry name" value="PRK02259.1"/>
    <property type="match status" value="1"/>
</dbReference>
<dbReference type="Gene3D" id="3.40.630.10">
    <property type="entry name" value="Zn peptidases"/>
    <property type="match status" value="1"/>
</dbReference>
<reference evidence="10" key="1">
    <citation type="submission" date="2020-10" db="EMBL/GenBank/DDBJ databases">
        <authorList>
            <person name="Castelo-Branco R."/>
            <person name="Eusebio N."/>
            <person name="Adriana R."/>
            <person name="Vieira A."/>
            <person name="Brugerolle De Fraissinette N."/>
            <person name="Rezende De Castro R."/>
            <person name="Schneider M.P."/>
            <person name="Vasconcelos V."/>
            <person name="Leao P.N."/>
        </authorList>
    </citation>
    <scope>NUCLEOTIDE SEQUENCE</scope>
    <source>
        <strain evidence="10">LEGE 12446</strain>
    </source>
</reference>
<feature type="domain" description="Succinylglutamate desuccinylase/Aspartoacylase catalytic" evidence="9">
    <location>
        <begin position="4"/>
        <end position="191"/>
    </location>
</feature>
<evidence type="ECO:0000313" key="11">
    <source>
        <dbReference type="Proteomes" id="UP000622533"/>
    </source>
</evidence>
<dbReference type="Proteomes" id="UP000622533">
    <property type="component" value="Unassembled WGS sequence"/>
</dbReference>
<keyword evidence="4 5" id="KW-0862">Zinc</keyword>
<evidence type="ECO:0000256" key="1">
    <source>
        <dbReference type="ARBA" id="ARBA00006173"/>
    </source>
</evidence>
<feature type="binding site" evidence="5">
    <location>
        <begin position="63"/>
        <end position="64"/>
    </location>
    <ligand>
        <name>substrate</name>
    </ligand>
</feature>
<dbReference type="GO" id="GO:0016788">
    <property type="term" value="F:hydrolase activity, acting on ester bonds"/>
    <property type="evidence" value="ECO:0007669"/>
    <property type="project" value="InterPro"/>
</dbReference>
<dbReference type="InterPro" id="IPR055438">
    <property type="entry name" value="AstE_AspA_cat"/>
</dbReference>
<evidence type="ECO:0000256" key="7">
    <source>
        <dbReference type="PIRSR" id="PIRSR018001-3"/>
    </source>
</evidence>
<evidence type="ECO:0000313" key="10">
    <source>
        <dbReference type="EMBL" id="MBE9023912.1"/>
    </source>
</evidence>
<evidence type="ECO:0000256" key="4">
    <source>
        <dbReference type="ARBA" id="ARBA00022833"/>
    </source>
</evidence>
<dbReference type="CDD" id="cd06909">
    <property type="entry name" value="M14_ASPA"/>
    <property type="match status" value="1"/>
</dbReference>
<dbReference type="Gene3D" id="2.20.25.160">
    <property type="match status" value="1"/>
</dbReference>
<feature type="binding site" evidence="5">
    <location>
        <position position="275"/>
    </location>
    <ligand>
        <name>substrate</name>
    </ligand>
</feature>
<dbReference type="HAMAP" id="MF_00704">
    <property type="entry name" value="Aspartoacylase"/>
    <property type="match status" value="1"/>
</dbReference>
<dbReference type="PANTHER" id="PTHR15162:SF7">
    <property type="entry name" value="SUCCINYLGLUTAMATE DESUCCINYLASE"/>
    <property type="match status" value="1"/>
</dbReference>
<dbReference type="PANTHER" id="PTHR15162">
    <property type="entry name" value="ASPARTOACYLASE"/>
    <property type="match status" value="1"/>
</dbReference>
<dbReference type="InterPro" id="IPR016708">
    <property type="entry name" value="Aspartoacylase"/>
</dbReference>
<comment type="cofactor">
    <cofactor evidence="5 7">
        <name>Zn(2+)</name>
        <dbReference type="ChEBI" id="CHEBI:29105"/>
    </cofactor>
    <text evidence="5 7">Binds 1 zinc ion per subunit.</text>
</comment>
<comment type="similarity">
    <text evidence="1 5">Belongs to the AspA/AstE family. Aspartoacylase subfamily.</text>
</comment>
<feature type="domain" description="AstE/AspA barrel-sandwich hybrid" evidence="8">
    <location>
        <begin position="206"/>
        <end position="287"/>
    </location>
</feature>
<dbReference type="RefSeq" id="WP_193917882.1">
    <property type="nucleotide sequence ID" value="NZ_JADEXS020000001.1"/>
</dbReference>
<protein>
    <recommendedName>
        <fullName evidence="5">Probable aspartoacylase</fullName>
        <ecNumber evidence="5">3.5.1.15</ecNumber>
    </recommendedName>
</protein>
<feature type="binding site" evidence="5 7">
    <location>
        <position position="106"/>
    </location>
    <ligand>
        <name>Zn(2+)</name>
        <dbReference type="ChEBI" id="CHEBI:29105"/>
    </ligand>
</feature>
<feature type="binding site" evidence="5">
    <location>
        <position position="164"/>
    </location>
    <ligand>
        <name>substrate</name>
    </ligand>
</feature>
<keyword evidence="3 5" id="KW-0378">Hydrolase</keyword>
<feature type="binding site" evidence="5 7">
    <location>
        <position position="17"/>
    </location>
    <ligand>
        <name>Zn(2+)</name>
        <dbReference type="ChEBI" id="CHEBI:29105"/>
    </ligand>
</feature>
<dbReference type="PIRSF" id="PIRSF018001">
    <property type="entry name" value="Aspartoacylase"/>
    <property type="match status" value="1"/>
</dbReference>
<keyword evidence="11" id="KW-1185">Reference proteome</keyword>
<name>A0A8J7D129_DESMC</name>
<dbReference type="InterPro" id="IPR050178">
    <property type="entry name" value="AspA/AstE_fam"/>
</dbReference>
<feature type="binding site" evidence="5">
    <location>
        <position position="56"/>
    </location>
    <ligand>
        <name>substrate</name>
    </ligand>
</feature>
<gene>
    <name evidence="10" type="ORF">IQ276_16195</name>
</gene>
<comment type="caution">
    <text evidence="10">The sequence shown here is derived from an EMBL/GenBank/DDBJ whole genome shotgun (WGS) entry which is preliminary data.</text>
</comment>
<dbReference type="EC" id="3.5.1.15" evidence="5"/>
<dbReference type="Pfam" id="PF04952">
    <property type="entry name" value="AstE_AspA_hybrid"/>
    <property type="match status" value="1"/>
</dbReference>
<accession>A0A8J7D129</accession>
<evidence type="ECO:0000256" key="5">
    <source>
        <dbReference type="HAMAP-Rule" id="MF_00704"/>
    </source>
</evidence>
<evidence type="ECO:0000256" key="2">
    <source>
        <dbReference type="ARBA" id="ARBA00022723"/>
    </source>
</evidence>